<evidence type="ECO:0000313" key="8">
    <source>
        <dbReference type="Proteomes" id="UP000673691"/>
    </source>
</evidence>
<comment type="caution">
    <text evidence="7">The sequence shown here is derived from an EMBL/GenBank/DDBJ whole genome shotgun (WGS) entry which is preliminary data.</text>
</comment>
<dbReference type="OrthoDB" id="118550at2759"/>
<sequence length="68" mass="7570">MDPEAADAVRAEIEERGLGVVGWYHSHPFFSPDPSNIDLVNQNNYQRLTRDDLGFAPFVGAIVSKLPE</sequence>
<keyword evidence="4" id="KW-0862">Zinc</keyword>
<dbReference type="Gene3D" id="3.40.140.10">
    <property type="entry name" value="Cytidine Deaminase, domain 2"/>
    <property type="match status" value="1"/>
</dbReference>
<dbReference type="PANTHER" id="PTHR10410">
    <property type="entry name" value="EUKARYOTIC TRANSLATION INITIATION FACTOR 3 -RELATED"/>
    <property type="match status" value="1"/>
</dbReference>
<dbReference type="Proteomes" id="UP000673691">
    <property type="component" value="Unassembled WGS sequence"/>
</dbReference>
<feature type="domain" description="MPN" evidence="6">
    <location>
        <begin position="1"/>
        <end position="68"/>
    </location>
</feature>
<dbReference type="InterPro" id="IPR050242">
    <property type="entry name" value="JAMM_MPN+_peptidase_M67A"/>
</dbReference>
<accession>A0A8H8DKN4</accession>
<dbReference type="InterPro" id="IPR028090">
    <property type="entry name" value="JAB_dom_prok"/>
</dbReference>
<dbReference type="SUPFAM" id="SSF102712">
    <property type="entry name" value="JAB1/MPN domain"/>
    <property type="match status" value="1"/>
</dbReference>
<name>A0A8H8DKN4_9FUNG</name>
<dbReference type="PROSITE" id="PS50249">
    <property type="entry name" value="MPN"/>
    <property type="match status" value="1"/>
</dbReference>
<evidence type="ECO:0000256" key="5">
    <source>
        <dbReference type="ARBA" id="ARBA00023049"/>
    </source>
</evidence>
<evidence type="ECO:0000256" key="3">
    <source>
        <dbReference type="ARBA" id="ARBA00022801"/>
    </source>
</evidence>
<evidence type="ECO:0000313" key="7">
    <source>
        <dbReference type="EMBL" id="KAG5461856.1"/>
    </source>
</evidence>
<dbReference type="GO" id="GO:0006508">
    <property type="term" value="P:proteolysis"/>
    <property type="evidence" value="ECO:0007669"/>
    <property type="project" value="UniProtKB-KW"/>
</dbReference>
<evidence type="ECO:0000256" key="4">
    <source>
        <dbReference type="ARBA" id="ARBA00022833"/>
    </source>
</evidence>
<keyword evidence="5" id="KW-0482">Metalloprotease</keyword>
<dbReference type="AlphaFoldDB" id="A0A8H8DKN4"/>
<reference evidence="7 8" key="1">
    <citation type="journal article" name="Sci. Rep.">
        <title>Genome-scale phylogenetic analyses confirm Olpidium as the closest living zoosporic fungus to the non-flagellated, terrestrial fungi.</title>
        <authorList>
            <person name="Chang Y."/>
            <person name="Rochon D."/>
            <person name="Sekimoto S."/>
            <person name="Wang Y."/>
            <person name="Chovatia M."/>
            <person name="Sandor L."/>
            <person name="Salamov A."/>
            <person name="Grigoriev I.V."/>
            <person name="Stajich J.E."/>
            <person name="Spatafora J.W."/>
        </authorList>
    </citation>
    <scope>NUCLEOTIDE SEQUENCE [LARGE SCALE GENOMIC DNA]</scope>
    <source>
        <strain evidence="7">S191</strain>
    </source>
</reference>
<keyword evidence="1" id="KW-0645">Protease</keyword>
<dbReference type="Pfam" id="PF14464">
    <property type="entry name" value="Prok-JAB"/>
    <property type="match status" value="1"/>
</dbReference>
<gene>
    <name evidence="7" type="ORF">BJ554DRAFT_5890</name>
</gene>
<dbReference type="GO" id="GO:0046872">
    <property type="term" value="F:metal ion binding"/>
    <property type="evidence" value="ECO:0007669"/>
    <property type="project" value="UniProtKB-KW"/>
</dbReference>
<keyword evidence="2" id="KW-0479">Metal-binding</keyword>
<evidence type="ECO:0000256" key="1">
    <source>
        <dbReference type="ARBA" id="ARBA00022670"/>
    </source>
</evidence>
<protein>
    <recommendedName>
        <fullName evidence="6">MPN domain-containing protein</fullName>
    </recommendedName>
</protein>
<evidence type="ECO:0000259" key="6">
    <source>
        <dbReference type="PROSITE" id="PS50249"/>
    </source>
</evidence>
<dbReference type="EMBL" id="JAEFCI010003027">
    <property type="protein sequence ID" value="KAG5461856.1"/>
    <property type="molecule type" value="Genomic_DNA"/>
</dbReference>
<keyword evidence="3" id="KW-0378">Hydrolase</keyword>
<dbReference type="GO" id="GO:0008237">
    <property type="term" value="F:metallopeptidase activity"/>
    <property type="evidence" value="ECO:0007669"/>
    <property type="project" value="UniProtKB-KW"/>
</dbReference>
<proteinExistence type="predicted"/>
<evidence type="ECO:0000256" key="2">
    <source>
        <dbReference type="ARBA" id="ARBA00022723"/>
    </source>
</evidence>
<organism evidence="7 8">
    <name type="scientific">Olpidium bornovanus</name>
    <dbReference type="NCBI Taxonomy" id="278681"/>
    <lineage>
        <taxon>Eukaryota</taxon>
        <taxon>Fungi</taxon>
        <taxon>Fungi incertae sedis</taxon>
        <taxon>Olpidiomycota</taxon>
        <taxon>Olpidiomycotina</taxon>
        <taxon>Olpidiomycetes</taxon>
        <taxon>Olpidiales</taxon>
        <taxon>Olpidiaceae</taxon>
        <taxon>Olpidium</taxon>
    </lineage>
</organism>
<keyword evidence="8" id="KW-1185">Reference proteome</keyword>
<dbReference type="InterPro" id="IPR037518">
    <property type="entry name" value="MPN"/>
</dbReference>